<accession>A0A8S3SEI3</accession>
<evidence type="ECO:0000313" key="2">
    <source>
        <dbReference type="Proteomes" id="UP000683360"/>
    </source>
</evidence>
<keyword evidence="2" id="KW-1185">Reference proteome</keyword>
<sequence>MMTVFIALDKCEKTNGCLQIVESSHKCGRLDHKLEGQLTVTDPIRLNKIMERFPMKYCLLNPVDRTAVHRRWALLTAYNTVSNQSCKPHHHPQYQRLEKVSNSAIKHCENLTDFTRKGILVPKTLDSKQVISQKQEKMQRARQKNIVFRFIARIIVLKSDIEYLKTKSHK</sequence>
<dbReference type="EMBL" id="CAJPWZ010001584">
    <property type="protein sequence ID" value="CAG2218033.1"/>
    <property type="molecule type" value="Genomic_DNA"/>
</dbReference>
<gene>
    <name evidence="1" type="ORF">MEDL_31697</name>
</gene>
<name>A0A8S3SEI3_MYTED</name>
<comment type="caution">
    <text evidence="1">The sequence shown here is derived from an EMBL/GenBank/DDBJ whole genome shotgun (WGS) entry which is preliminary data.</text>
</comment>
<protein>
    <submittedName>
        <fullName evidence="1">Uncharacterized protein</fullName>
    </submittedName>
</protein>
<dbReference type="OrthoDB" id="445007at2759"/>
<dbReference type="Proteomes" id="UP000683360">
    <property type="component" value="Unassembled WGS sequence"/>
</dbReference>
<dbReference type="Gene3D" id="2.60.120.620">
    <property type="entry name" value="q2cbj1_9rhob like domain"/>
    <property type="match status" value="1"/>
</dbReference>
<organism evidence="1 2">
    <name type="scientific">Mytilus edulis</name>
    <name type="common">Blue mussel</name>
    <dbReference type="NCBI Taxonomy" id="6550"/>
    <lineage>
        <taxon>Eukaryota</taxon>
        <taxon>Metazoa</taxon>
        <taxon>Spiralia</taxon>
        <taxon>Lophotrochozoa</taxon>
        <taxon>Mollusca</taxon>
        <taxon>Bivalvia</taxon>
        <taxon>Autobranchia</taxon>
        <taxon>Pteriomorphia</taxon>
        <taxon>Mytilida</taxon>
        <taxon>Mytiloidea</taxon>
        <taxon>Mytilidae</taxon>
        <taxon>Mytilinae</taxon>
        <taxon>Mytilus</taxon>
    </lineage>
</organism>
<evidence type="ECO:0000313" key="1">
    <source>
        <dbReference type="EMBL" id="CAG2218033.1"/>
    </source>
</evidence>
<dbReference type="SUPFAM" id="SSF51197">
    <property type="entry name" value="Clavaminate synthase-like"/>
    <property type="match status" value="1"/>
</dbReference>
<proteinExistence type="predicted"/>
<dbReference type="AlphaFoldDB" id="A0A8S3SEI3"/>
<reference evidence="1" key="1">
    <citation type="submission" date="2021-03" db="EMBL/GenBank/DDBJ databases">
        <authorList>
            <person name="Bekaert M."/>
        </authorList>
    </citation>
    <scope>NUCLEOTIDE SEQUENCE</scope>
</reference>